<organism evidence="1 2">
    <name type="scientific">Grifola frondosa</name>
    <name type="common">Maitake</name>
    <name type="synonym">Polyporus frondosus</name>
    <dbReference type="NCBI Taxonomy" id="5627"/>
    <lineage>
        <taxon>Eukaryota</taxon>
        <taxon>Fungi</taxon>
        <taxon>Dikarya</taxon>
        <taxon>Basidiomycota</taxon>
        <taxon>Agaricomycotina</taxon>
        <taxon>Agaricomycetes</taxon>
        <taxon>Polyporales</taxon>
        <taxon>Grifolaceae</taxon>
        <taxon>Grifola</taxon>
    </lineage>
</organism>
<dbReference type="OrthoDB" id="3261465at2759"/>
<dbReference type="AlphaFoldDB" id="A0A1C7MH02"/>
<evidence type="ECO:0000313" key="2">
    <source>
        <dbReference type="Proteomes" id="UP000092993"/>
    </source>
</evidence>
<keyword evidence="2" id="KW-1185">Reference proteome</keyword>
<protein>
    <submittedName>
        <fullName evidence="1">Uncharacterized protein</fullName>
    </submittedName>
</protein>
<sequence length="108" mass="11927">MLTSLSSCVFGADIVKCEEAVYTRLEDLQGGIIPQSYGFYLFTLRVDVKIYDHLMEHVAGPTPAQSGVAQMSEEKQVKLIHRVQEAARAIKLAGVHKADAMIIGRHMP</sequence>
<comment type="caution">
    <text evidence="1">The sequence shown here is derived from an EMBL/GenBank/DDBJ whole genome shotgun (WGS) entry which is preliminary data.</text>
</comment>
<name>A0A1C7MH02_GRIFR</name>
<evidence type="ECO:0000313" key="1">
    <source>
        <dbReference type="EMBL" id="OBZ75927.1"/>
    </source>
</evidence>
<gene>
    <name evidence="1" type="ORF">A0H81_04755</name>
</gene>
<proteinExistence type="predicted"/>
<reference evidence="1 2" key="1">
    <citation type="submission" date="2016-03" db="EMBL/GenBank/DDBJ databases">
        <title>Whole genome sequencing of Grifola frondosa 9006-11.</title>
        <authorList>
            <person name="Min B."/>
            <person name="Park H."/>
            <person name="Kim J.-G."/>
            <person name="Cho H."/>
            <person name="Oh Y.-L."/>
            <person name="Kong W.-S."/>
            <person name="Choi I.-G."/>
        </authorList>
    </citation>
    <scope>NUCLEOTIDE SEQUENCE [LARGE SCALE GENOMIC DNA]</scope>
    <source>
        <strain evidence="1 2">9006-11</strain>
    </source>
</reference>
<dbReference type="EMBL" id="LUGG01000004">
    <property type="protein sequence ID" value="OBZ75927.1"/>
    <property type="molecule type" value="Genomic_DNA"/>
</dbReference>
<accession>A0A1C7MH02</accession>
<dbReference type="Proteomes" id="UP000092993">
    <property type="component" value="Unassembled WGS sequence"/>
</dbReference>